<evidence type="ECO:0000313" key="2">
    <source>
        <dbReference type="Proteomes" id="UP000537141"/>
    </source>
</evidence>
<reference evidence="1 2" key="1">
    <citation type="submission" date="2020-08" db="EMBL/GenBank/DDBJ databases">
        <title>Genomic Encyclopedia of Type Strains, Phase IV (KMG-IV): sequencing the most valuable type-strain genomes for metagenomic binning, comparative biology and taxonomic classification.</title>
        <authorList>
            <person name="Goeker M."/>
        </authorList>
    </citation>
    <scope>NUCLEOTIDE SEQUENCE [LARGE SCALE GENOMIC DNA]</scope>
    <source>
        <strain evidence="1 2">DSM 26287</strain>
    </source>
</reference>
<name>A0A7X0TT98_9GAMM</name>
<dbReference type="Proteomes" id="UP000537141">
    <property type="component" value="Unassembled WGS sequence"/>
</dbReference>
<gene>
    <name evidence="1" type="ORF">HNQ55_001365</name>
</gene>
<dbReference type="AlphaFoldDB" id="A0A7X0TT98"/>
<proteinExistence type="predicted"/>
<comment type="caution">
    <text evidence="1">The sequence shown here is derived from an EMBL/GenBank/DDBJ whole genome shotgun (WGS) entry which is preliminary data.</text>
</comment>
<accession>A0A7X0TT98</accession>
<dbReference type="RefSeq" id="WP_184423676.1">
    <property type="nucleotide sequence ID" value="NZ_AP027362.1"/>
</dbReference>
<evidence type="ECO:0000313" key="1">
    <source>
        <dbReference type="EMBL" id="MBB6542865.1"/>
    </source>
</evidence>
<keyword evidence="2" id="KW-1185">Reference proteome</keyword>
<organism evidence="1 2">
    <name type="scientific">Thalassotalea piscium</name>
    <dbReference type="NCBI Taxonomy" id="1230533"/>
    <lineage>
        <taxon>Bacteria</taxon>
        <taxon>Pseudomonadati</taxon>
        <taxon>Pseudomonadota</taxon>
        <taxon>Gammaproteobacteria</taxon>
        <taxon>Alteromonadales</taxon>
        <taxon>Colwelliaceae</taxon>
        <taxon>Thalassotalea</taxon>
    </lineage>
</organism>
<sequence length="114" mass="13302">MFKESIKRFFKMSTNVAVGGYWHSISVPQNLESLTFPLKDITEIRMVLNGHDLFPVKTVDEIKDFTEMVPWQDLIIINKKSATIKLHRLSDTCHKELMLYCEKQGCITFFCLTK</sequence>
<protein>
    <submittedName>
        <fullName evidence="1">Uncharacterized protein</fullName>
    </submittedName>
</protein>
<dbReference type="EMBL" id="JACHHU010000008">
    <property type="protein sequence ID" value="MBB6542865.1"/>
    <property type="molecule type" value="Genomic_DNA"/>
</dbReference>